<evidence type="ECO:0000256" key="3">
    <source>
        <dbReference type="ARBA" id="ARBA00022553"/>
    </source>
</evidence>
<dbReference type="SMART" id="SM00086">
    <property type="entry name" value="PAC"/>
    <property type="match status" value="1"/>
</dbReference>
<protein>
    <submittedName>
        <fullName evidence="11">Diguanylate cyclase</fullName>
    </submittedName>
</protein>
<name>A0A0M0HQD6_VIBNE</name>
<dbReference type="InterPro" id="IPR000014">
    <property type="entry name" value="PAS"/>
</dbReference>
<dbReference type="InterPro" id="IPR029151">
    <property type="entry name" value="Sensor-like_sf"/>
</dbReference>
<accession>A0A0M0HQD6</accession>
<dbReference type="InterPro" id="IPR000700">
    <property type="entry name" value="PAS-assoc_C"/>
</dbReference>
<dbReference type="SMART" id="SM00267">
    <property type="entry name" value="GGDEF"/>
    <property type="match status" value="1"/>
</dbReference>
<evidence type="ECO:0000256" key="2">
    <source>
        <dbReference type="ARBA" id="ARBA00004533"/>
    </source>
</evidence>
<dbReference type="GO" id="GO:0000160">
    <property type="term" value="P:phosphorelay signal transduction system"/>
    <property type="evidence" value="ECO:0007669"/>
    <property type="project" value="UniProtKB-KW"/>
</dbReference>
<keyword evidence="7" id="KW-0067">ATP-binding</keyword>
<dbReference type="PATRIC" id="fig|693.5.peg.1088"/>
<dbReference type="InterPro" id="IPR000160">
    <property type="entry name" value="GGDEF_dom"/>
</dbReference>
<dbReference type="InterPro" id="IPR035965">
    <property type="entry name" value="PAS-like_dom_sf"/>
</dbReference>
<dbReference type="PROSITE" id="PS51257">
    <property type="entry name" value="PROKAR_LIPOPROTEIN"/>
    <property type="match status" value="1"/>
</dbReference>
<dbReference type="CDD" id="cd01949">
    <property type="entry name" value="GGDEF"/>
    <property type="match status" value="1"/>
</dbReference>
<comment type="caution">
    <text evidence="11">The sequence shown here is derived from an EMBL/GenBank/DDBJ whole genome shotgun (WGS) entry which is preliminary data.</text>
</comment>
<dbReference type="OrthoDB" id="9812260at2"/>
<dbReference type="InterPro" id="IPR029787">
    <property type="entry name" value="Nucleotide_cyclase"/>
</dbReference>
<evidence type="ECO:0000313" key="12">
    <source>
        <dbReference type="Proteomes" id="UP000037515"/>
    </source>
</evidence>
<dbReference type="PANTHER" id="PTHR46663">
    <property type="entry name" value="DIGUANYLATE CYCLASE DGCT-RELATED"/>
    <property type="match status" value="1"/>
</dbReference>
<dbReference type="Proteomes" id="UP000037515">
    <property type="component" value="Unassembled WGS sequence"/>
</dbReference>
<evidence type="ECO:0000256" key="1">
    <source>
        <dbReference type="ARBA" id="ARBA00001946"/>
    </source>
</evidence>
<dbReference type="NCBIfam" id="TIGR00254">
    <property type="entry name" value="GGDEF"/>
    <property type="match status" value="1"/>
</dbReference>
<comment type="subcellular location">
    <subcellularLocation>
        <location evidence="2">Cell inner membrane</location>
    </subcellularLocation>
</comment>
<sequence length="633" mass="72367">MLFTRYKVILHFLITFLTLSCVPSLYFYNEYGKITNEALQSVEKYNFQRLEYSKTELQVSFDRINTSIRFLSQNGLFHQAVLNPTKDNISALSDFWLLVARTQKLYSQIRFIDANGLEKVRINSSERVSEIVAPERLQDKSRSAYFAYAKSLSVNQAGTFGIDFESENGQPVVPHIPAYRIIVPIELEGERKGYFVANINLKRLYKDLAYKRESDNLPTIFNEEGYFVLTNDNAPILGNIIQANRDYKIEKLYPNLWKEIQQRNSGTVKDGESWFSFIKTEFSLASSKQTAIFVLESSMSDLLPVKSEDITELMTQATFILIIISLISFTFIAWNYNHEKNSVASQIARAAMNGMSAMVITDRNNRIVQVNEQFTKSSGYTLNDVKGKHPSMFSSGQHDRDFYVAMWKALENDGIWEGEVVNKRSDGSLITELLRIQTVRNNQNVVQFYVASFIDISHRKELEDQLRELSEKDPLSGLWNRRKFDSEITKHTQKVKRYPNSEKAALALIDIDHFKRINDKYGHDAGDRVIINVADTISAQLRETDIVARIGGEEFAIIMPHTRVAEAEIVINRLRNAIHLKSDYGITVSAGVTELCDKPSDSYKRADIALYESKSLGRNQVNIMLVSETQSIA</sequence>
<keyword evidence="8" id="KW-0902">Two-component regulatory system</keyword>
<dbReference type="Gene3D" id="3.30.70.270">
    <property type="match status" value="1"/>
</dbReference>
<evidence type="ECO:0000259" key="10">
    <source>
        <dbReference type="PROSITE" id="PS50887"/>
    </source>
</evidence>
<keyword evidence="12" id="KW-1185">Reference proteome</keyword>
<evidence type="ECO:0000256" key="8">
    <source>
        <dbReference type="ARBA" id="ARBA00023012"/>
    </source>
</evidence>
<feature type="domain" description="PAC" evidence="9">
    <location>
        <begin position="416"/>
        <end position="468"/>
    </location>
</feature>
<keyword evidence="5" id="KW-0547">Nucleotide-binding</keyword>
<dbReference type="RefSeq" id="WP_053394749.1">
    <property type="nucleotide sequence ID" value="NZ_LHPJ01000005.1"/>
</dbReference>
<dbReference type="Gene3D" id="3.30.450.20">
    <property type="entry name" value="PAS domain"/>
    <property type="match status" value="2"/>
</dbReference>
<reference evidence="12" key="1">
    <citation type="submission" date="2015-08" db="EMBL/GenBank/DDBJ databases">
        <title>Vibrio galatheae sp. nov., a novel member of the Vibrionaceae family isolated from the Solomon Islands.</title>
        <authorList>
            <person name="Giubergia S."/>
            <person name="Machado H."/>
            <person name="Mateiu R.V."/>
            <person name="Gram L."/>
        </authorList>
    </citation>
    <scope>NUCLEOTIDE SEQUENCE [LARGE SCALE GENOMIC DNA]</scope>
    <source>
        <strain evidence="12">DSM 19584</strain>
    </source>
</reference>
<dbReference type="InterPro" id="IPR048760">
    <property type="entry name" value="VP0354-like_sensor_dom"/>
</dbReference>
<evidence type="ECO:0000313" key="11">
    <source>
        <dbReference type="EMBL" id="KOO04335.1"/>
    </source>
</evidence>
<dbReference type="EMBL" id="LHPJ01000005">
    <property type="protein sequence ID" value="KOO04335.1"/>
    <property type="molecule type" value="Genomic_DNA"/>
</dbReference>
<dbReference type="AlphaFoldDB" id="A0A0M0HQD6"/>
<evidence type="ECO:0000256" key="5">
    <source>
        <dbReference type="ARBA" id="ARBA00022741"/>
    </source>
</evidence>
<evidence type="ECO:0000256" key="7">
    <source>
        <dbReference type="ARBA" id="ARBA00022840"/>
    </source>
</evidence>
<dbReference type="Pfam" id="PF21623">
    <property type="entry name" value="HK_sensor_dom_bact"/>
    <property type="match status" value="1"/>
</dbReference>
<gene>
    <name evidence="11" type="ORF">AKJ17_05360</name>
</gene>
<dbReference type="GO" id="GO:0016301">
    <property type="term" value="F:kinase activity"/>
    <property type="evidence" value="ECO:0007669"/>
    <property type="project" value="UniProtKB-KW"/>
</dbReference>
<organism evidence="11 12">
    <name type="scientific">Vibrio nereis</name>
    <dbReference type="NCBI Taxonomy" id="693"/>
    <lineage>
        <taxon>Bacteria</taxon>
        <taxon>Pseudomonadati</taxon>
        <taxon>Pseudomonadota</taxon>
        <taxon>Gammaproteobacteria</taxon>
        <taxon>Vibrionales</taxon>
        <taxon>Vibrionaceae</taxon>
        <taxon>Vibrio</taxon>
    </lineage>
</organism>
<keyword evidence="4" id="KW-0808">Transferase</keyword>
<evidence type="ECO:0000256" key="4">
    <source>
        <dbReference type="ARBA" id="ARBA00022679"/>
    </source>
</evidence>
<dbReference type="InterPro" id="IPR052163">
    <property type="entry name" value="DGC-Regulatory_Protein"/>
</dbReference>
<comment type="cofactor">
    <cofactor evidence="1">
        <name>Mg(2+)</name>
        <dbReference type="ChEBI" id="CHEBI:18420"/>
    </cofactor>
</comment>
<evidence type="ECO:0000259" key="9">
    <source>
        <dbReference type="PROSITE" id="PS50113"/>
    </source>
</evidence>
<dbReference type="InterPro" id="IPR001610">
    <property type="entry name" value="PAC"/>
</dbReference>
<dbReference type="GO" id="GO:0005524">
    <property type="term" value="F:ATP binding"/>
    <property type="evidence" value="ECO:0007669"/>
    <property type="project" value="UniProtKB-KW"/>
</dbReference>
<keyword evidence="6" id="KW-0418">Kinase</keyword>
<dbReference type="Pfam" id="PF00990">
    <property type="entry name" value="GGDEF"/>
    <property type="match status" value="1"/>
</dbReference>
<proteinExistence type="predicted"/>
<dbReference type="PROSITE" id="PS50887">
    <property type="entry name" value="GGDEF"/>
    <property type="match status" value="1"/>
</dbReference>
<feature type="domain" description="GGDEF" evidence="10">
    <location>
        <begin position="502"/>
        <end position="626"/>
    </location>
</feature>
<dbReference type="SUPFAM" id="SSF55785">
    <property type="entry name" value="PYP-like sensor domain (PAS domain)"/>
    <property type="match status" value="1"/>
</dbReference>
<dbReference type="FunFam" id="3.30.70.270:FF:000001">
    <property type="entry name" value="Diguanylate cyclase domain protein"/>
    <property type="match status" value="1"/>
</dbReference>
<dbReference type="STRING" id="693.AKJ17_05360"/>
<dbReference type="SUPFAM" id="SSF55073">
    <property type="entry name" value="Nucleotide cyclase"/>
    <property type="match status" value="1"/>
</dbReference>
<evidence type="ECO:0000256" key="6">
    <source>
        <dbReference type="ARBA" id="ARBA00022777"/>
    </source>
</evidence>
<dbReference type="SUPFAM" id="SSF103190">
    <property type="entry name" value="Sensory domain-like"/>
    <property type="match status" value="2"/>
</dbReference>
<dbReference type="InterPro" id="IPR043128">
    <property type="entry name" value="Rev_trsase/Diguanyl_cyclase"/>
</dbReference>
<dbReference type="CDD" id="cd00130">
    <property type="entry name" value="PAS"/>
    <property type="match status" value="1"/>
</dbReference>
<dbReference type="PROSITE" id="PS50113">
    <property type="entry name" value="PAC"/>
    <property type="match status" value="1"/>
</dbReference>
<dbReference type="GO" id="GO:0005886">
    <property type="term" value="C:plasma membrane"/>
    <property type="evidence" value="ECO:0007669"/>
    <property type="project" value="UniProtKB-SubCell"/>
</dbReference>
<dbReference type="PANTHER" id="PTHR46663:SF3">
    <property type="entry name" value="SLL0267 PROTEIN"/>
    <property type="match status" value="1"/>
</dbReference>
<dbReference type="NCBIfam" id="TIGR00229">
    <property type="entry name" value="sensory_box"/>
    <property type="match status" value="1"/>
</dbReference>
<dbReference type="Pfam" id="PF13426">
    <property type="entry name" value="PAS_9"/>
    <property type="match status" value="1"/>
</dbReference>
<keyword evidence="3" id="KW-0597">Phosphoprotein</keyword>